<feature type="transmembrane region" description="Helical" evidence="5">
    <location>
        <begin position="77"/>
        <end position="97"/>
    </location>
</feature>
<evidence type="ECO:0000256" key="5">
    <source>
        <dbReference type="SAM" id="Phobius"/>
    </source>
</evidence>
<feature type="transmembrane region" description="Helical" evidence="5">
    <location>
        <begin position="6"/>
        <end position="24"/>
    </location>
</feature>
<organism evidence="7 8">
    <name type="scientific">Streptosporangium canum</name>
    <dbReference type="NCBI Taxonomy" id="324952"/>
    <lineage>
        <taxon>Bacteria</taxon>
        <taxon>Bacillati</taxon>
        <taxon>Actinomycetota</taxon>
        <taxon>Actinomycetes</taxon>
        <taxon>Streptosporangiales</taxon>
        <taxon>Streptosporangiaceae</taxon>
        <taxon>Streptosporangium</taxon>
    </lineage>
</organism>
<keyword evidence="2 5" id="KW-0812">Transmembrane</keyword>
<dbReference type="GO" id="GO:0016020">
    <property type="term" value="C:membrane"/>
    <property type="evidence" value="ECO:0007669"/>
    <property type="project" value="UniProtKB-SubCell"/>
</dbReference>
<dbReference type="AlphaFoldDB" id="A0A1I3WD06"/>
<keyword evidence="4 5" id="KW-0472">Membrane</keyword>
<evidence type="ECO:0000256" key="3">
    <source>
        <dbReference type="ARBA" id="ARBA00022989"/>
    </source>
</evidence>
<dbReference type="Pfam" id="PF07291">
    <property type="entry name" value="MauE"/>
    <property type="match status" value="1"/>
</dbReference>
<dbReference type="GO" id="GO:0030416">
    <property type="term" value="P:methylamine metabolic process"/>
    <property type="evidence" value="ECO:0007669"/>
    <property type="project" value="InterPro"/>
</dbReference>
<dbReference type="GeneID" id="96300305"/>
<accession>A0A1I3WD06</accession>
<feature type="domain" description="Methylamine utilisation protein MauE" evidence="6">
    <location>
        <begin position="5"/>
        <end position="128"/>
    </location>
</feature>
<reference evidence="8" key="1">
    <citation type="submission" date="2016-10" db="EMBL/GenBank/DDBJ databases">
        <authorList>
            <person name="Varghese N."/>
            <person name="Submissions S."/>
        </authorList>
    </citation>
    <scope>NUCLEOTIDE SEQUENCE [LARGE SCALE GENOMIC DNA]</scope>
    <source>
        <strain evidence="8">CGMCC 4.2126</strain>
    </source>
</reference>
<evidence type="ECO:0000256" key="2">
    <source>
        <dbReference type="ARBA" id="ARBA00022692"/>
    </source>
</evidence>
<dbReference type="InterPro" id="IPR009908">
    <property type="entry name" value="Methylamine_util_MauE"/>
</dbReference>
<evidence type="ECO:0000256" key="1">
    <source>
        <dbReference type="ARBA" id="ARBA00004141"/>
    </source>
</evidence>
<keyword evidence="8" id="KW-1185">Reference proteome</keyword>
<dbReference type="RefSeq" id="WP_093889028.1">
    <property type="nucleotide sequence ID" value="NZ_FOQY01000016.1"/>
</dbReference>
<evidence type="ECO:0000256" key="4">
    <source>
        <dbReference type="ARBA" id="ARBA00023136"/>
    </source>
</evidence>
<dbReference type="Proteomes" id="UP000199111">
    <property type="component" value="Unassembled WGS sequence"/>
</dbReference>
<comment type="subcellular location">
    <subcellularLocation>
        <location evidence="1">Membrane</location>
        <topology evidence="1">Multi-pass membrane protein</topology>
    </subcellularLocation>
</comment>
<sequence>MTVTQYVAPACRCALGVVFLVAVFSKVRGRDAFHAFRASLLNMVALPADKATLLRASVVLSEVCVVVLLTVQWTAPVGFVLAGAVLLAFSAGIVRVVRSGARTPCRCFGATATPLSGRHLIRNAGLLAGPPPTSGRAGL</sequence>
<proteinExistence type="predicted"/>
<name>A0A1I3WD06_9ACTN</name>
<protein>
    <recommendedName>
        <fullName evidence="6">Methylamine utilisation protein MauE domain-containing protein</fullName>
    </recommendedName>
</protein>
<evidence type="ECO:0000313" key="7">
    <source>
        <dbReference type="EMBL" id="SFK04667.1"/>
    </source>
</evidence>
<feature type="transmembrane region" description="Helical" evidence="5">
    <location>
        <begin position="53"/>
        <end position="71"/>
    </location>
</feature>
<evidence type="ECO:0000259" key="6">
    <source>
        <dbReference type="Pfam" id="PF07291"/>
    </source>
</evidence>
<gene>
    <name evidence="7" type="ORF">SAMN05216275_11638</name>
</gene>
<dbReference type="EMBL" id="FOQY01000016">
    <property type="protein sequence ID" value="SFK04667.1"/>
    <property type="molecule type" value="Genomic_DNA"/>
</dbReference>
<keyword evidence="3 5" id="KW-1133">Transmembrane helix</keyword>
<evidence type="ECO:0000313" key="8">
    <source>
        <dbReference type="Proteomes" id="UP000199111"/>
    </source>
</evidence>